<proteinExistence type="predicted"/>
<dbReference type="Pfam" id="PF13842">
    <property type="entry name" value="zf-Tnp_2"/>
    <property type="match status" value="1"/>
</dbReference>
<feature type="compositionally biased region" description="Low complexity" evidence="1">
    <location>
        <begin position="478"/>
        <end position="493"/>
    </location>
</feature>
<reference evidence="4" key="1">
    <citation type="submission" date="2022-03" db="EMBL/GenBank/DDBJ databases">
        <authorList>
            <person name="Alioto T."/>
            <person name="Alioto T."/>
            <person name="Gomez Garrido J."/>
        </authorList>
    </citation>
    <scope>NUCLEOTIDE SEQUENCE</scope>
</reference>
<accession>A0AAD1WPL4</accession>
<feature type="region of interest" description="Disordered" evidence="1">
    <location>
        <begin position="478"/>
        <end position="508"/>
    </location>
</feature>
<evidence type="ECO:0000259" key="3">
    <source>
        <dbReference type="Pfam" id="PF13843"/>
    </source>
</evidence>
<evidence type="ECO:0000313" key="5">
    <source>
        <dbReference type="Proteomes" id="UP001295444"/>
    </source>
</evidence>
<dbReference type="InterPro" id="IPR032718">
    <property type="entry name" value="PGBD4_Znf_C"/>
</dbReference>
<keyword evidence="5" id="KW-1185">Reference proteome</keyword>
<organism evidence="4 5">
    <name type="scientific">Pelobates cultripes</name>
    <name type="common">Western spadefoot toad</name>
    <dbReference type="NCBI Taxonomy" id="61616"/>
    <lineage>
        <taxon>Eukaryota</taxon>
        <taxon>Metazoa</taxon>
        <taxon>Chordata</taxon>
        <taxon>Craniata</taxon>
        <taxon>Vertebrata</taxon>
        <taxon>Euteleostomi</taxon>
        <taxon>Amphibia</taxon>
        <taxon>Batrachia</taxon>
        <taxon>Anura</taxon>
        <taxon>Pelobatoidea</taxon>
        <taxon>Pelobatidae</taxon>
        <taxon>Pelobates</taxon>
    </lineage>
</organism>
<feature type="domain" description="PiggyBac transposable element-derived protein 4 C-terminal zinc-finger" evidence="2">
    <location>
        <begin position="961"/>
        <end position="1003"/>
    </location>
</feature>
<gene>
    <name evidence="4" type="ORF">PECUL_23A035211</name>
</gene>
<name>A0AAD1WPL4_PELCU</name>
<protein>
    <recommendedName>
        <fullName evidence="6">PiggyBac transposable element-derived protein domain-containing protein</fullName>
    </recommendedName>
</protein>
<dbReference type="PANTHER" id="PTHR46599:SF3">
    <property type="entry name" value="PIGGYBAC TRANSPOSABLE ELEMENT-DERIVED PROTEIN 4"/>
    <property type="match status" value="1"/>
</dbReference>
<dbReference type="PANTHER" id="PTHR46599">
    <property type="entry name" value="PIGGYBAC TRANSPOSABLE ELEMENT-DERIVED PROTEIN 4"/>
    <property type="match status" value="1"/>
</dbReference>
<feature type="compositionally biased region" description="Basic and acidic residues" evidence="1">
    <location>
        <begin position="187"/>
        <end position="199"/>
    </location>
</feature>
<sequence>MTNANRNQMTERILDLTLEVNYLLTGEDYIVVKRSDNPTIQRSSPCMLRGSCKTQSSSTVCPSHSLIHEGNNEQNILELTNQIIHLLTGEVWKYLKGQKETYKEVMMESHQSLISLVDGSINRNEISGLYTSVSSLDYITKDNEITSNRKINCVAVSTPSSKSLSHEMTESEKVNLRDINTPIEHIQTEDPSTHIKEESDSYEEGNLPDTDIYTPTEDAQIEYPSTLIKEESVSWQDGNLPDTDVYTPTEDAEIEDPSTHIKEESDSWQDGDLVEASICTTKGDIQMNYTTKCESASNEKQIPINTDIYTGTDHTQTEYLPDLIKVESDSCEISTLSSVKVYTPTGDEQMDYTSNNESVSYKEENLRDLDIYVPTEDAQIEYPSTRIKEESDSWEDTNLTEAAIYPINGDIQMDYTSKCESESNQKQILISNICTGTDHTEAEYLPNLIKEESASWDASYLSSFDSASCSDTSLDTVSAASDVSSDESVAARPPAKRRHAAPAGSAAEEWVAPHCQRPDIPPFTANPGINVDVTGFNPQQFMEVFLGDDILGNIVAQTNLYAHQFRASKPDSLLAKHQWAPIDVPEFKKFWALTMLMGIIKKPSIRSYWSSSPICSTPIYSQCMSRNRYEMILHFMHFSDNSLCPPIEHPQFDRLYKIRPLITHFTARFAEAYTPGRNICVDESLIKYKGRLGFKQYIPSKHSRYGVKVYKLCESETGYTQAFRVYEGKDCHLDPPGCPEHMGTSGKIVWDLVFPLMNKGYHLYIDNFYTSIPLFKLLYCFDTVACGTIKKNHVGFPGQLAHTRLRRGETSALRQEELLAVKYRDKKDVYLLTTIHTERTVEVSVRGRAESTRKPVCIKAYNRHVGGVDLADQLLQTYLIIRKTRAWYKKVAIYLMQIATHNAFVLFKKANPGIKLSFLQFQLQIISGILYQDAPAPRAAMGESRVGASHFIFKIPPTAAKQNPQKRCRVCFKRGQRKETVFYCPDCPGQPGLCIGDCFKRYHTLVRF</sequence>
<evidence type="ECO:0000256" key="1">
    <source>
        <dbReference type="SAM" id="MobiDB-lite"/>
    </source>
</evidence>
<evidence type="ECO:0008006" key="6">
    <source>
        <dbReference type="Google" id="ProtNLM"/>
    </source>
</evidence>
<dbReference type="Proteomes" id="UP001295444">
    <property type="component" value="Chromosome 11"/>
</dbReference>
<dbReference type="EMBL" id="OW240922">
    <property type="protein sequence ID" value="CAH2320944.1"/>
    <property type="molecule type" value="Genomic_DNA"/>
</dbReference>
<dbReference type="Pfam" id="PF13843">
    <property type="entry name" value="DDE_Tnp_1_7"/>
    <property type="match status" value="1"/>
</dbReference>
<evidence type="ECO:0000259" key="2">
    <source>
        <dbReference type="Pfam" id="PF13842"/>
    </source>
</evidence>
<feature type="domain" description="PiggyBac transposable element-derived protein" evidence="3">
    <location>
        <begin position="537"/>
        <end position="904"/>
    </location>
</feature>
<feature type="region of interest" description="Disordered" evidence="1">
    <location>
        <begin position="187"/>
        <end position="214"/>
    </location>
</feature>
<dbReference type="AlphaFoldDB" id="A0AAD1WPL4"/>
<dbReference type="InterPro" id="IPR029526">
    <property type="entry name" value="PGBD"/>
</dbReference>
<evidence type="ECO:0000313" key="4">
    <source>
        <dbReference type="EMBL" id="CAH2320944.1"/>
    </source>
</evidence>